<evidence type="ECO:0000313" key="2">
    <source>
        <dbReference type="Proteomes" id="UP000077173"/>
    </source>
</evidence>
<sequence>MFNGTNGSAPEFGNLIFDSNGNLFGTTLRGGAYGYGTVFEIPKTANGYASAPTVLVSFTSSNGAYPSGSLLADANGNLFGTTVSGGAAGQGTVFEIAKTDSGYANAPTTLVSFTSANASPNGGLIADANGNLFGTTSSGGPNNAGTVFEIAKTANGYASAPTTLINFNYSNGGNPSGSLIADANGNLFGTTSSGGASASGTVFEIAKTANGYASTPTTLVSFNGRSNGAQPRGSLIMDANGNLFGTTNRGGANQYGTVFEIAKSANGYASAPTTLASFDSQGGVYPYGGLIMDANGNLYGTTSDGGGSFDGAIFEIAKTANGYSSNVTTLLSFRTNNSAYPTGGLIADANGNLYGTTMGISGANGTVFEISGTGFVPVPPTLAITGISPDTGASTTDGLTNVSTVAVNGTIDVADAGQTISVYDGATLVGTTMASADGHWSLAGVTLTQGANPLTAQATSSQGTGTSPIFTATLDTTPPVVSVGASPIAGTEHLGQTITLVLSFSEAMKVSGGTPTLTLNDGGIARYDATATAALGDPTKLAFTYTVSASDTPVDAVAVVDHNLNGASITDLAGNAPDYSGLSASIPGLSVRPTAVTSVLASPSSGTESIGQTITLTLVFNQGVTVSGGTPTFTLNNGGTAVYDAAATAALGDPTKMVLSYTVAASDSPTNALAIVRGDQNGAVIVDATGHGPDFTAAFTSFPGIQIQSGASVVSVVASPTDGVEHVGDVLTFTISMNRAVSVSGGTPTLQLSNNGTAVYDAAATAALGDPTKLVFSYTVAASDGSVSSMNPLYVAFGSQNGAAILDSTGSASDFSATGTGFPGIQIDAAAQVTVKSVVASPSSGIEQAGDTIVFTMTMSGAVTVSGGTPTFTLNNGGKAIYDAAATAALNDPTRLVFKYTVGASDFSANDLTFVRGDQNGAIIVDAAWHGPDFSAAFTNFPGLAIVTPATAVTSVIASPATQILFSGSTVTFTLTMNRPVTITGGTPTLALNDGGTATYDATATAALGDPTKLVFKYTVSASDLTTTSLGIVREVANGAAIVDQSGAAADFSGAITNFPNIGVLTAATTVTSVTGSPSGVTEQPGDVITITFTMSRAVTVTGGTPTLTLNDGGTATYDAAATAALGDPTKLVFSYAVRADYNVHNVDSLAVVQKNNNGAVISDGSARGEPDFTAMTTPIANLAVKVGIDLANIAFGPSTTLGYAANPDNSGGVLTVSDGTHSSAITLLGQYAAADFHAWSDFHGGTLVTDPGLTGAAAATFLSSPHT</sequence>
<proteinExistence type="predicted"/>
<dbReference type="AlphaFoldDB" id="A0A176ZCD3"/>
<dbReference type="RefSeq" id="WP_063678357.1">
    <property type="nucleotide sequence ID" value="NZ_LSEF01000043.1"/>
</dbReference>
<dbReference type="GeneID" id="32586898"/>
<gene>
    <name evidence="1" type="ORF">AXW67_08710</name>
</gene>
<dbReference type="InterPro" id="IPR022519">
    <property type="entry name" value="Gloeo/Verruco_rpt"/>
</dbReference>
<dbReference type="EMBL" id="LSEF01000043">
    <property type="protein sequence ID" value="OAF17572.1"/>
    <property type="molecule type" value="Genomic_DNA"/>
</dbReference>
<reference evidence="1 2" key="1">
    <citation type="submission" date="2016-02" db="EMBL/GenBank/DDBJ databases">
        <title>Draft genome sequence of the strain BR 10247T Bradyrhizobium neotropicale isolated from nodules of Centrolobium paraense.</title>
        <authorList>
            <person name="Simoes-Araujo J.L."/>
            <person name="Barauna A.C."/>
            <person name="Silva K."/>
            <person name="Zilli J.E."/>
        </authorList>
    </citation>
    <scope>NUCLEOTIDE SEQUENCE [LARGE SCALE GENOMIC DNA]</scope>
    <source>
        <strain evidence="1 2">BR 10247</strain>
    </source>
</reference>
<keyword evidence="2" id="KW-1185">Reference proteome</keyword>
<dbReference type="NCBIfam" id="TIGR03803">
    <property type="entry name" value="Gloeo_Verruco"/>
    <property type="match status" value="7"/>
</dbReference>
<protein>
    <submittedName>
        <fullName evidence="1">Uncharacterized protein</fullName>
    </submittedName>
</protein>
<name>A0A176ZCD3_9BRAD</name>
<evidence type="ECO:0000313" key="1">
    <source>
        <dbReference type="EMBL" id="OAF17572.1"/>
    </source>
</evidence>
<dbReference type="Proteomes" id="UP000077173">
    <property type="component" value="Unassembled WGS sequence"/>
</dbReference>
<accession>A0A176ZCD3</accession>
<organism evidence="1 2">
    <name type="scientific">Bradyrhizobium neotropicale</name>
    <dbReference type="NCBI Taxonomy" id="1497615"/>
    <lineage>
        <taxon>Bacteria</taxon>
        <taxon>Pseudomonadati</taxon>
        <taxon>Pseudomonadota</taxon>
        <taxon>Alphaproteobacteria</taxon>
        <taxon>Hyphomicrobiales</taxon>
        <taxon>Nitrobacteraceae</taxon>
        <taxon>Bradyrhizobium</taxon>
    </lineage>
</organism>
<comment type="caution">
    <text evidence="1">The sequence shown here is derived from an EMBL/GenBank/DDBJ whole genome shotgun (WGS) entry which is preliminary data.</text>
</comment>